<dbReference type="InterPro" id="IPR027417">
    <property type="entry name" value="P-loop_NTPase"/>
</dbReference>
<dbReference type="InterPro" id="IPR003593">
    <property type="entry name" value="AAA+_ATPase"/>
</dbReference>
<dbReference type="Proteomes" id="UP000325827">
    <property type="component" value="Unassembled WGS sequence"/>
</dbReference>
<dbReference type="GO" id="GO:0003677">
    <property type="term" value="F:DNA binding"/>
    <property type="evidence" value="ECO:0007669"/>
    <property type="project" value="InterPro"/>
</dbReference>
<dbReference type="Pfam" id="PF01580">
    <property type="entry name" value="FtsK_SpoIIIE"/>
    <property type="match status" value="1"/>
</dbReference>
<dbReference type="CDD" id="cd01120">
    <property type="entry name" value="RecA-like_superfamily"/>
    <property type="match status" value="1"/>
</dbReference>
<feature type="domain" description="FtsK" evidence="5">
    <location>
        <begin position="365"/>
        <end position="548"/>
    </location>
</feature>
<dbReference type="EMBL" id="VYSA01000001">
    <property type="protein sequence ID" value="KAA9111107.1"/>
    <property type="molecule type" value="Genomic_DNA"/>
</dbReference>
<evidence type="ECO:0000259" key="5">
    <source>
        <dbReference type="PROSITE" id="PS50901"/>
    </source>
</evidence>
<keyword evidence="1 3" id="KW-0547">Nucleotide-binding</keyword>
<evidence type="ECO:0000313" key="7">
    <source>
        <dbReference type="Proteomes" id="UP000325827"/>
    </source>
</evidence>
<feature type="transmembrane region" description="Helical" evidence="4">
    <location>
        <begin position="40"/>
        <end position="59"/>
    </location>
</feature>
<evidence type="ECO:0000313" key="6">
    <source>
        <dbReference type="EMBL" id="KAA9111107.1"/>
    </source>
</evidence>
<dbReference type="Gene3D" id="3.40.50.300">
    <property type="entry name" value="P-loop containing nucleotide triphosphate hydrolases"/>
    <property type="match status" value="3"/>
</dbReference>
<dbReference type="InterPro" id="IPR050206">
    <property type="entry name" value="FtsK/SpoIIIE/SftA"/>
</dbReference>
<accession>A0A5J5J4C9</accession>
<dbReference type="GO" id="GO:0005524">
    <property type="term" value="F:ATP binding"/>
    <property type="evidence" value="ECO:0007669"/>
    <property type="project" value="UniProtKB-UniRule"/>
</dbReference>
<protein>
    <submittedName>
        <fullName evidence="6">AAA family ATPase</fullName>
    </submittedName>
</protein>
<dbReference type="CDD" id="cd01127">
    <property type="entry name" value="TrwB_TraG_TraD_VirD4"/>
    <property type="match status" value="1"/>
</dbReference>
<organism evidence="6 7">
    <name type="scientific">Microbacterium rhizomatis</name>
    <dbReference type="NCBI Taxonomy" id="1631477"/>
    <lineage>
        <taxon>Bacteria</taxon>
        <taxon>Bacillati</taxon>
        <taxon>Actinomycetota</taxon>
        <taxon>Actinomycetes</taxon>
        <taxon>Micrococcales</taxon>
        <taxon>Microbacteriaceae</taxon>
        <taxon>Microbacterium</taxon>
    </lineage>
</organism>
<dbReference type="PANTHER" id="PTHR22683">
    <property type="entry name" value="SPORULATION PROTEIN RELATED"/>
    <property type="match status" value="1"/>
</dbReference>
<keyword evidence="4" id="KW-0812">Transmembrane</keyword>
<dbReference type="OrthoDB" id="9807790at2"/>
<dbReference type="InterPro" id="IPR002543">
    <property type="entry name" value="FtsK_dom"/>
</dbReference>
<dbReference type="PROSITE" id="PS50901">
    <property type="entry name" value="FTSK"/>
    <property type="match status" value="1"/>
</dbReference>
<dbReference type="Pfam" id="PF00004">
    <property type="entry name" value="AAA"/>
    <property type="match status" value="1"/>
</dbReference>
<keyword evidence="7" id="KW-1185">Reference proteome</keyword>
<keyword evidence="4" id="KW-1133">Transmembrane helix</keyword>
<evidence type="ECO:0000256" key="3">
    <source>
        <dbReference type="PROSITE-ProRule" id="PRU00289"/>
    </source>
</evidence>
<keyword evidence="2 3" id="KW-0067">ATP-binding</keyword>
<dbReference type="InterPro" id="IPR003959">
    <property type="entry name" value="ATPase_AAA_core"/>
</dbReference>
<sequence length="970" mass="101497">MLSHRPLSPPPATRAWARPPAHVDAEPLVLPAAWVAPRRAGIPLLASLVPVLGAVALWLVTGSVLSLWLALLGPLIAAATLLDASRGTRRDRRRAQTEADVARERVIAEVAVRHESERERLRATHADVATLATCDDEVWRAVPARSEALVVGAGARASGVRVTGGEGDAASTAVRARAATLEAAPITVPLGAGVAVVGRAPVAPAVVRALVIQVCSALPPGRLRIVGALSDENAWAEELPHRRAREGIALGLIGPDEAVPAGCDIVIAHARVPVPARCAAVLSVTSPVHAQLDYGGEMVELEVEALSAVQAAEIARALAQRALTVLDEGQGPSGPVLLGPLLGGALGDARQAHEGLRAVIATRAGRSVTVDLVSDGPHAVVAGVTGSGKSELLITWILSLCAGHSTAEVTFLLADFKGGTAFDALAEVPHVTGVITDLDGSGARRAIESLRAEVRWREGELARVAARDIRDPRVQLPRLVIVVDEFAALVGTHPELQAVFTDVAARGRALGMHLILGTQRVAGVIREALLTNCPLRLSLRVIDEADSRAVVGSPEAAALPGGPDGRGFALVRRAGDTAPEAVRVALSTPDDIATVCDRSSGAPPRRPWLPDLPATVPLAELRSEHRRVPGEILLGLIDEPDRQRQHAAVLALDDRGLLVVGGAGTGKTALLRTIAAQCAGDLFRITSAGEQAWDAVARLAAQPAARGSVVVIDDLDALTVRLPQDYAHVILERIEQLIRGAGDAGVLVVVSARRLTGAVGRVVELVPRRALLAMSSRAEYIGVGGDPAHHLPSPPPGRGRLDGQAIQFAWCDPSDVGVGSEPGIPPEPPVGWMPAAPLTGFVARRSAATRAVLARWQDAGAAIVRIDDAPHVGDAATAGIPVAVVGEPDEWQRHWGLLARIRGEHDLVIDAACAQEYRIVAGERDLPPYCEPGRRRAWLRREDCAAQRIVLPCADAAGGRAGDEYRGEAT</sequence>
<dbReference type="PANTHER" id="PTHR22683:SF1">
    <property type="entry name" value="TYPE VII SECRETION SYSTEM PROTEIN ESSC"/>
    <property type="match status" value="1"/>
</dbReference>
<dbReference type="GO" id="GO:0016887">
    <property type="term" value="F:ATP hydrolysis activity"/>
    <property type="evidence" value="ECO:0007669"/>
    <property type="project" value="InterPro"/>
</dbReference>
<comment type="caution">
    <text evidence="6">The sequence shown here is derived from an EMBL/GenBank/DDBJ whole genome shotgun (WGS) entry which is preliminary data.</text>
</comment>
<proteinExistence type="predicted"/>
<evidence type="ECO:0000256" key="4">
    <source>
        <dbReference type="SAM" id="Phobius"/>
    </source>
</evidence>
<reference evidence="7" key="1">
    <citation type="submission" date="2019-09" db="EMBL/GenBank/DDBJ databases">
        <title>Mumia zhuanghuii sp. nov. isolated from the intestinal contents of plateau pika (Ochotona curzoniae) in the Qinghai-Tibet plateau of China.</title>
        <authorList>
            <person name="Tian Z."/>
        </authorList>
    </citation>
    <scope>NUCLEOTIDE SEQUENCE [LARGE SCALE GENOMIC DNA]</scope>
    <source>
        <strain evidence="7">JCM 30598</strain>
    </source>
</reference>
<keyword evidence="4" id="KW-0472">Membrane</keyword>
<dbReference type="AlphaFoldDB" id="A0A5J5J4C9"/>
<evidence type="ECO:0000256" key="1">
    <source>
        <dbReference type="ARBA" id="ARBA00022741"/>
    </source>
</evidence>
<dbReference type="SMART" id="SM00382">
    <property type="entry name" value="AAA"/>
    <property type="match status" value="2"/>
</dbReference>
<evidence type="ECO:0000256" key="2">
    <source>
        <dbReference type="ARBA" id="ARBA00022840"/>
    </source>
</evidence>
<name>A0A5J5J4C9_9MICO</name>
<gene>
    <name evidence="6" type="ORF">F6B43_05730</name>
</gene>
<feature type="transmembrane region" description="Helical" evidence="4">
    <location>
        <begin position="65"/>
        <end position="84"/>
    </location>
</feature>
<dbReference type="SUPFAM" id="SSF52540">
    <property type="entry name" value="P-loop containing nucleoside triphosphate hydrolases"/>
    <property type="match status" value="2"/>
</dbReference>
<feature type="binding site" evidence="3">
    <location>
        <begin position="383"/>
        <end position="390"/>
    </location>
    <ligand>
        <name>ATP</name>
        <dbReference type="ChEBI" id="CHEBI:30616"/>
    </ligand>
</feature>